<dbReference type="PANTHER" id="PTHR16026:SF0">
    <property type="entry name" value="CARTILAGE ACIDIC PROTEIN 1"/>
    <property type="match status" value="1"/>
</dbReference>
<feature type="domain" description="ASPIC/UnbV" evidence="3">
    <location>
        <begin position="525"/>
        <end position="592"/>
    </location>
</feature>
<evidence type="ECO:0000313" key="4">
    <source>
        <dbReference type="EMBL" id="MBL0742830.1"/>
    </source>
</evidence>
<name>A0ABS1KTS4_9BACT</name>
<sequence length="1092" mass="120548">MMHTRLSCILALSIAFVFQACSPTPETAPPVFEALTPEQTGVSFSNLNPESQGQNILAYEYFYNGGGVALGDINNDGLVDLYFSANQGDNKLYLNKGNFTFEDITEKAGVAATSGWKTGVAMADVNGDGYLDLYVCRSGPQHEMLRQNALYINNKNLTFSNKAHDYGLDDDSYSTQAAFLDFDRDGDLDLFLLNHSRLTISNSYDVTRRYAKTRVPYVGNKLYRNDNNTFKDVSDSLGIYGPASNYGLGVVYGDLNDDGWPDLYASNDYTEKDNLLLNDHGHFFNDAGDSLLTHMSQFSMGVDMADVNNDGHMDLVTLDMLPDNNKRQKEFYWPDRYDVYAAMVKSGRHHQNMRNMLHLNNGNGTFSEVGQLAGIAGTDWSWAALFADYDNDGWQDLFVSNGFKRNFTSNDFLRYKIDLELKARQGQREATLQDVLNKMPSGTEHNYMFKNTNGVLFNDVSAPWGFAAKNLSNGAAYADLDNDGDLDLVFNNLDEPAGIYRNNAGTNGNHYLKVTLQGSDKNTAGLGATVTLYQGGKLMKRMLCPYRGFQSSVEPVLFFGLGQATVIDSLVVEWPKGERQTVLQMKGDQTLTLLQKDAVVKTVAPAKIVTQYREVAHAIPFKHIENDFVDFKVQPLLPRMYSTQGPALTSADINGDGLRDVFVGGAKGQHSALYVQTKDGSFREKSGVFDNKATPETIDAQFFDMDNDGDQDLYVVTGGYEYDTTDVALLDQLYRNDGKGNFTSVALPAHLSSGACVRPGDVDHDGDLDLFVGARIKPGRYPEAPESCLLLNDGKGNFTNATSTLAPDLIRPGMVTDAVWLDVNNDTWLDLVMVGEWMPVKIYINDHGKLKDKTTLYSKEKTGGWWNRILAEDFDGDGRKDLVIGNFGMNNLFKATPARPVKLYAADFDNNGSVDPLMTYFIGSAAYPMPTRDELTDQLPSFKKRFPDYATYTTATVETILNPAELGKARVFEASTFETLYLKNTGNGFIPHALPIQIQFAPVMALAAVDVNGDGKPDLVTGGNLTATRSRFGKATASFGDVFLNDGKGGFSHLDPKTSGLILRGDVRNIVVLENGNLLFGINNAFPTLFRR</sequence>
<dbReference type="InterPro" id="IPR011519">
    <property type="entry name" value="UnbV_ASPIC"/>
</dbReference>
<feature type="signal peptide" evidence="2">
    <location>
        <begin position="1"/>
        <end position="20"/>
    </location>
</feature>
<dbReference type="EMBL" id="JAERRB010000005">
    <property type="protein sequence ID" value="MBL0742830.1"/>
    <property type="molecule type" value="Genomic_DNA"/>
</dbReference>
<dbReference type="PROSITE" id="PS51257">
    <property type="entry name" value="PROKAR_LIPOPROTEIN"/>
    <property type="match status" value="1"/>
</dbReference>
<keyword evidence="1 2" id="KW-0732">Signal</keyword>
<evidence type="ECO:0000259" key="3">
    <source>
        <dbReference type="Pfam" id="PF07593"/>
    </source>
</evidence>
<dbReference type="Pfam" id="PF13517">
    <property type="entry name" value="FG-GAP_3"/>
    <property type="match status" value="5"/>
</dbReference>
<reference evidence="4 5" key="1">
    <citation type="submission" date="2021-01" db="EMBL/GenBank/DDBJ databases">
        <title>Chryseolinea sp. Jin1 Genome sequencing and assembly.</title>
        <authorList>
            <person name="Kim I."/>
        </authorList>
    </citation>
    <scope>NUCLEOTIDE SEQUENCE [LARGE SCALE GENOMIC DNA]</scope>
    <source>
        <strain evidence="4 5">Jin1</strain>
    </source>
</reference>
<feature type="chain" id="PRO_5046187947" evidence="2">
    <location>
        <begin position="21"/>
        <end position="1092"/>
    </location>
</feature>
<dbReference type="RefSeq" id="WP_202011496.1">
    <property type="nucleotide sequence ID" value="NZ_JAERRB010000005.1"/>
</dbReference>
<comment type="caution">
    <text evidence="4">The sequence shown here is derived from an EMBL/GenBank/DDBJ whole genome shotgun (WGS) entry which is preliminary data.</text>
</comment>
<dbReference type="SUPFAM" id="SSF69318">
    <property type="entry name" value="Integrin alpha N-terminal domain"/>
    <property type="match status" value="3"/>
</dbReference>
<gene>
    <name evidence="4" type="ORF">JI741_16505</name>
</gene>
<protein>
    <submittedName>
        <fullName evidence="4">VCBS repeat-containing protein</fullName>
    </submittedName>
</protein>
<accession>A0ABS1KTS4</accession>
<keyword evidence="5" id="KW-1185">Reference proteome</keyword>
<dbReference type="PANTHER" id="PTHR16026">
    <property type="entry name" value="CARTILAGE ACIDIC PROTEIN 1"/>
    <property type="match status" value="1"/>
</dbReference>
<dbReference type="Pfam" id="PF01839">
    <property type="entry name" value="FG-GAP"/>
    <property type="match status" value="1"/>
</dbReference>
<evidence type="ECO:0000256" key="1">
    <source>
        <dbReference type="ARBA" id="ARBA00022729"/>
    </source>
</evidence>
<proteinExistence type="predicted"/>
<dbReference type="Gene3D" id="2.130.10.130">
    <property type="entry name" value="Integrin alpha, N-terminal"/>
    <property type="match status" value="3"/>
</dbReference>
<dbReference type="InterPro" id="IPR028994">
    <property type="entry name" value="Integrin_alpha_N"/>
</dbReference>
<dbReference type="Pfam" id="PF07593">
    <property type="entry name" value="UnbV_ASPIC"/>
    <property type="match status" value="1"/>
</dbReference>
<dbReference type="InterPro" id="IPR013517">
    <property type="entry name" value="FG-GAP"/>
</dbReference>
<organism evidence="4 5">
    <name type="scientific">Chryseolinea lacunae</name>
    <dbReference type="NCBI Taxonomy" id="2801331"/>
    <lineage>
        <taxon>Bacteria</taxon>
        <taxon>Pseudomonadati</taxon>
        <taxon>Bacteroidota</taxon>
        <taxon>Cytophagia</taxon>
        <taxon>Cytophagales</taxon>
        <taxon>Fulvivirgaceae</taxon>
        <taxon>Chryseolinea</taxon>
    </lineage>
</organism>
<dbReference type="InterPro" id="IPR027039">
    <property type="entry name" value="Crtac1"/>
</dbReference>
<evidence type="ECO:0000256" key="2">
    <source>
        <dbReference type="SAM" id="SignalP"/>
    </source>
</evidence>
<evidence type="ECO:0000313" key="5">
    <source>
        <dbReference type="Proteomes" id="UP000613030"/>
    </source>
</evidence>
<dbReference type="Proteomes" id="UP000613030">
    <property type="component" value="Unassembled WGS sequence"/>
</dbReference>